<comment type="caution">
    <text evidence="2">The sequence shown here is derived from an EMBL/GenBank/DDBJ whole genome shotgun (WGS) entry which is preliminary data.</text>
</comment>
<dbReference type="SUPFAM" id="SSF81383">
    <property type="entry name" value="F-box domain"/>
    <property type="match status" value="1"/>
</dbReference>
<dbReference type="Pfam" id="PF00646">
    <property type="entry name" value="F-box"/>
    <property type="match status" value="1"/>
</dbReference>
<dbReference type="Pfam" id="PF08387">
    <property type="entry name" value="FBD"/>
    <property type="match status" value="1"/>
</dbReference>
<keyword evidence="3" id="KW-1185">Reference proteome</keyword>
<feature type="domain" description="F-box" evidence="1">
    <location>
        <begin position="25"/>
        <end position="77"/>
    </location>
</feature>
<dbReference type="PANTHER" id="PTHR34145">
    <property type="entry name" value="OS02G0105600 PROTEIN"/>
    <property type="match status" value="1"/>
</dbReference>
<dbReference type="InterPro" id="IPR001810">
    <property type="entry name" value="F-box_dom"/>
</dbReference>
<evidence type="ECO:0000313" key="2">
    <source>
        <dbReference type="EMBL" id="KAJ4835083.1"/>
    </source>
</evidence>
<evidence type="ECO:0000313" key="3">
    <source>
        <dbReference type="Proteomes" id="UP001141552"/>
    </source>
</evidence>
<dbReference type="AlphaFoldDB" id="A0A9Q0FP14"/>
<accession>A0A9Q0FP14</accession>
<evidence type="ECO:0000259" key="1">
    <source>
        <dbReference type="PROSITE" id="PS50181"/>
    </source>
</evidence>
<dbReference type="OrthoDB" id="813282at2759"/>
<reference evidence="2" key="1">
    <citation type="submission" date="2022-02" db="EMBL/GenBank/DDBJ databases">
        <authorList>
            <person name="Henning P.M."/>
            <person name="McCubbin A.G."/>
            <person name="Shore J.S."/>
        </authorList>
    </citation>
    <scope>NUCLEOTIDE SEQUENCE</scope>
    <source>
        <strain evidence="2">F60SS</strain>
        <tissue evidence="2">Leaves</tissue>
    </source>
</reference>
<name>A0A9Q0FP14_9ROSI</name>
<proteinExistence type="predicted"/>
<protein>
    <recommendedName>
        <fullName evidence="1">F-box domain-containing protein</fullName>
    </recommendedName>
</protein>
<dbReference type="InterPro" id="IPR006566">
    <property type="entry name" value="FBD"/>
</dbReference>
<dbReference type="InterPro" id="IPR053772">
    <property type="entry name" value="At1g61320/At1g61330-like"/>
</dbReference>
<sequence>MAAVAMSVLPWESEAVESPGGLRNRDFICEFPDHILHLIVSKLTLRDAVRTSALSHKWKELISSSSLTRFDFTIENLRRDFSDDINGCFRFATRMRSKELILLLSCTKTYKKNKFLLTVEAFECENHYDLQGMVSYLVNLKALKFKDSGLPEEICLAKLRHLRYFVVEQCDNLKTIKFSNVNPQSLHCYSKRGIRLNASGVPNLTSLKYGVKDSTTNMILPCLPNEFSKLSRFVLLNMVDWICGAEDSQPIPEAQPIECAYEHLRTIKFGGFCGHRSQLEFVVHMLKHSVALKKMILKRRLRNHVQRGCESCSKRPLKWKRGEKLKVYKELHKVSHSAIVILQ</sequence>
<gene>
    <name evidence="2" type="ORF">Tsubulata_011232</name>
</gene>
<dbReference type="EMBL" id="JAKUCV010004528">
    <property type="protein sequence ID" value="KAJ4835083.1"/>
    <property type="molecule type" value="Genomic_DNA"/>
</dbReference>
<reference evidence="2" key="2">
    <citation type="journal article" date="2023" name="Plants (Basel)">
        <title>Annotation of the Turnera subulata (Passifloraceae) Draft Genome Reveals the S-Locus Evolved after the Divergence of Turneroideae from Passifloroideae in a Stepwise Manner.</title>
        <authorList>
            <person name="Henning P.M."/>
            <person name="Roalson E.H."/>
            <person name="Mir W."/>
            <person name="McCubbin A.G."/>
            <person name="Shore J.S."/>
        </authorList>
    </citation>
    <scope>NUCLEOTIDE SEQUENCE</scope>
    <source>
        <strain evidence="2">F60SS</strain>
    </source>
</reference>
<organism evidence="2 3">
    <name type="scientific">Turnera subulata</name>
    <dbReference type="NCBI Taxonomy" id="218843"/>
    <lineage>
        <taxon>Eukaryota</taxon>
        <taxon>Viridiplantae</taxon>
        <taxon>Streptophyta</taxon>
        <taxon>Embryophyta</taxon>
        <taxon>Tracheophyta</taxon>
        <taxon>Spermatophyta</taxon>
        <taxon>Magnoliopsida</taxon>
        <taxon>eudicotyledons</taxon>
        <taxon>Gunneridae</taxon>
        <taxon>Pentapetalae</taxon>
        <taxon>rosids</taxon>
        <taxon>fabids</taxon>
        <taxon>Malpighiales</taxon>
        <taxon>Passifloraceae</taxon>
        <taxon>Turnera</taxon>
    </lineage>
</organism>
<dbReference type="Gene3D" id="1.20.1280.50">
    <property type="match status" value="1"/>
</dbReference>
<dbReference type="PANTHER" id="PTHR34145:SF68">
    <property type="entry name" value="FBD DOMAIN-CONTAINING PROTEIN"/>
    <property type="match status" value="1"/>
</dbReference>
<dbReference type="Proteomes" id="UP001141552">
    <property type="component" value="Unassembled WGS sequence"/>
</dbReference>
<dbReference type="InterPro" id="IPR036047">
    <property type="entry name" value="F-box-like_dom_sf"/>
</dbReference>
<dbReference type="PROSITE" id="PS50181">
    <property type="entry name" value="FBOX"/>
    <property type="match status" value="1"/>
</dbReference>
<dbReference type="SMART" id="SM00256">
    <property type="entry name" value="FBOX"/>
    <property type="match status" value="1"/>
</dbReference>